<dbReference type="AlphaFoldDB" id="A0AAD4DX82"/>
<comment type="caution">
    <text evidence="2">The sequence shown here is derived from an EMBL/GenBank/DDBJ whole genome shotgun (WGS) entry which is preliminary data.</text>
</comment>
<evidence type="ECO:0000313" key="2">
    <source>
        <dbReference type="EMBL" id="KAG1895779.1"/>
    </source>
</evidence>
<name>A0AAD4DX82_9AGAM</name>
<proteinExistence type="predicted"/>
<feature type="compositionally biased region" description="Polar residues" evidence="1">
    <location>
        <begin position="17"/>
        <end position="26"/>
    </location>
</feature>
<feature type="compositionally biased region" description="Basic and acidic residues" evidence="1">
    <location>
        <begin position="333"/>
        <end position="348"/>
    </location>
</feature>
<reference evidence="2" key="1">
    <citation type="journal article" date="2020" name="New Phytol.">
        <title>Comparative genomics reveals dynamic genome evolution in host specialist ectomycorrhizal fungi.</title>
        <authorList>
            <person name="Lofgren L.A."/>
            <person name="Nguyen N.H."/>
            <person name="Vilgalys R."/>
            <person name="Ruytinx J."/>
            <person name="Liao H.L."/>
            <person name="Branco S."/>
            <person name="Kuo A."/>
            <person name="LaButti K."/>
            <person name="Lipzen A."/>
            <person name="Andreopoulos W."/>
            <person name="Pangilinan J."/>
            <person name="Riley R."/>
            <person name="Hundley H."/>
            <person name="Na H."/>
            <person name="Barry K."/>
            <person name="Grigoriev I.V."/>
            <person name="Stajich J.E."/>
            <person name="Kennedy P.G."/>
        </authorList>
    </citation>
    <scope>NUCLEOTIDE SEQUENCE</scope>
    <source>
        <strain evidence="2">FC203</strain>
    </source>
</reference>
<dbReference type="GeneID" id="64662117"/>
<feature type="region of interest" description="Disordered" evidence="1">
    <location>
        <begin position="47"/>
        <end position="130"/>
    </location>
</feature>
<evidence type="ECO:0000313" key="3">
    <source>
        <dbReference type="Proteomes" id="UP001195769"/>
    </source>
</evidence>
<accession>A0AAD4DX82</accession>
<gene>
    <name evidence="2" type="ORF">F5891DRAFT_1193785</name>
</gene>
<keyword evidence="3" id="KW-1185">Reference proteome</keyword>
<feature type="compositionally biased region" description="Polar residues" evidence="1">
    <location>
        <begin position="315"/>
        <end position="327"/>
    </location>
</feature>
<dbReference type="EMBL" id="JABBWK010000062">
    <property type="protein sequence ID" value="KAG1895779.1"/>
    <property type="molecule type" value="Genomic_DNA"/>
</dbReference>
<sequence>MDFAPLSHILSPPRPSSPTHTNSSSATRVEPAFFDFFLKKADNSPCLMTSDIGPGTDHSGSPHSGSPPAPLSPVDEVSNSPVVREDLLHSPSRRGKREFTSLSHRGKPGHTPAMKESLLHSPSPRESHHMSSPSCRKCYAAYSSCHLSSQSPNSSLPPRLSSPPASPLFGKFTMVSLLELHISAHIAEHEELMMKGLAEMNLLTMYKLFKARLAGREAACQCLAVTAWAIQEAKHYLEFSEALNKDSKMRLKYSDEEFRRVRAALTGRHHSDIENDGNYLQAAYNDKCNTLRAIAAQADAMGKILGLNVKNDLLSSRGESSHRPQFTSSADPSDSHMSSDLDGDDHNGTMDSDDDKESEGHDA</sequence>
<feature type="compositionally biased region" description="Low complexity" evidence="1">
    <location>
        <begin position="53"/>
        <end position="64"/>
    </location>
</feature>
<dbReference type="RefSeq" id="XP_041221355.1">
    <property type="nucleotide sequence ID" value="XM_041367819.1"/>
</dbReference>
<feature type="region of interest" description="Disordered" evidence="1">
    <location>
        <begin position="1"/>
        <end position="26"/>
    </location>
</feature>
<dbReference type="Proteomes" id="UP001195769">
    <property type="component" value="Unassembled WGS sequence"/>
</dbReference>
<evidence type="ECO:0000256" key="1">
    <source>
        <dbReference type="SAM" id="MobiDB-lite"/>
    </source>
</evidence>
<feature type="region of interest" description="Disordered" evidence="1">
    <location>
        <begin position="315"/>
        <end position="363"/>
    </location>
</feature>
<protein>
    <submittedName>
        <fullName evidence="2">Uncharacterized protein</fullName>
    </submittedName>
</protein>
<organism evidence="2 3">
    <name type="scientific">Suillus fuscotomentosus</name>
    <dbReference type="NCBI Taxonomy" id="1912939"/>
    <lineage>
        <taxon>Eukaryota</taxon>
        <taxon>Fungi</taxon>
        <taxon>Dikarya</taxon>
        <taxon>Basidiomycota</taxon>
        <taxon>Agaricomycotina</taxon>
        <taxon>Agaricomycetes</taxon>
        <taxon>Agaricomycetidae</taxon>
        <taxon>Boletales</taxon>
        <taxon>Suillineae</taxon>
        <taxon>Suillaceae</taxon>
        <taxon>Suillus</taxon>
    </lineage>
</organism>